<keyword evidence="2" id="KW-0121">Carboxypeptidase</keyword>
<sequence length="104" mass="11984">MGTKITFPRAGCLNANALVDIQGTITEWKRCNRDLSYEQDVESVLLHHRLLIEKGFRVLAYSGDHDMTVPYLSTLKWIRNLNLTLNEDWRPWTVDNQVAGVQVI</sequence>
<dbReference type="InterPro" id="IPR001563">
    <property type="entry name" value="Peptidase_S10"/>
</dbReference>
<dbReference type="GO" id="GO:0004185">
    <property type="term" value="F:serine-type carboxypeptidase activity"/>
    <property type="evidence" value="ECO:0007669"/>
    <property type="project" value="InterPro"/>
</dbReference>
<comment type="caution">
    <text evidence="2">The sequence shown here is derived from an EMBL/GenBank/DDBJ whole genome shotgun (WGS) entry which is preliminary data.</text>
</comment>
<keyword evidence="2" id="KW-0645">Protease</keyword>
<protein>
    <submittedName>
        <fullName evidence="2">Serine carboxypeptidase-like 17</fullName>
    </submittedName>
</protein>
<evidence type="ECO:0000313" key="2">
    <source>
        <dbReference type="EMBL" id="KAL0422544.1"/>
    </source>
</evidence>
<dbReference type="SUPFAM" id="SSF53474">
    <property type="entry name" value="alpha/beta-Hydrolases"/>
    <property type="match status" value="1"/>
</dbReference>
<dbReference type="Gene3D" id="3.40.50.12670">
    <property type="match status" value="1"/>
</dbReference>
<proteinExistence type="inferred from homology"/>
<accession>A0AAW2UZ57</accession>
<gene>
    <name evidence="2" type="ORF">Slati_3277300</name>
</gene>
<dbReference type="EMBL" id="JACGWN010000011">
    <property type="protein sequence ID" value="KAL0422544.1"/>
    <property type="molecule type" value="Genomic_DNA"/>
</dbReference>
<reference evidence="2" key="2">
    <citation type="journal article" date="2024" name="Plant">
        <title>Genomic evolution and insights into agronomic trait innovations of Sesamum species.</title>
        <authorList>
            <person name="Miao H."/>
            <person name="Wang L."/>
            <person name="Qu L."/>
            <person name="Liu H."/>
            <person name="Sun Y."/>
            <person name="Le M."/>
            <person name="Wang Q."/>
            <person name="Wei S."/>
            <person name="Zheng Y."/>
            <person name="Lin W."/>
            <person name="Duan Y."/>
            <person name="Cao H."/>
            <person name="Xiong S."/>
            <person name="Wang X."/>
            <person name="Wei L."/>
            <person name="Li C."/>
            <person name="Ma Q."/>
            <person name="Ju M."/>
            <person name="Zhao R."/>
            <person name="Li G."/>
            <person name="Mu C."/>
            <person name="Tian Q."/>
            <person name="Mei H."/>
            <person name="Zhang T."/>
            <person name="Gao T."/>
            <person name="Zhang H."/>
        </authorList>
    </citation>
    <scope>NUCLEOTIDE SEQUENCE</scope>
    <source>
        <strain evidence="2">KEN1</strain>
    </source>
</reference>
<comment type="similarity">
    <text evidence="1">Belongs to the peptidase S10 family.</text>
</comment>
<dbReference type="Pfam" id="PF00450">
    <property type="entry name" value="Peptidase_S10"/>
    <property type="match status" value="1"/>
</dbReference>
<name>A0AAW2UZ57_9LAMI</name>
<dbReference type="InterPro" id="IPR029058">
    <property type="entry name" value="AB_hydrolase_fold"/>
</dbReference>
<evidence type="ECO:0000256" key="1">
    <source>
        <dbReference type="ARBA" id="ARBA00009431"/>
    </source>
</evidence>
<keyword evidence="2" id="KW-0378">Hydrolase</keyword>
<organism evidence="2">
    <name type="scientific">Sesamum latifolium</name>
    <dbReference type="NCBI Taxonomy" id="2727402"/>
    <lineage>
        <taxon>Eukaryota</taxon>
        <taxon>Viridiplantae</taxon>
        <taxon>Streptophyta</taxon>
        <taxon>Embryophyta</taxon>
        <taxon>Tracheophyta</taxon>
        <taxon>Spermatophyta</taxon>
        <taxon>Magnoliopsida</taxon>
        <taxon>eudicotyledons</taxon>
        <taxon>Gunneridae</taxon>
        <taxon>Pentapetalae</taxon>
        <taxon>asterids</taxon>
        <taxon>lamiids</taxon>
        <taxon>Lamiales</taxon>
        <taxon>Pedaliaceae</taxon>
        <taxon>Sesamum</taxon>
    </lineage>
</organism>
<dbReference type="GO" id="GO:0006508">
    <property type="term" value="P:proteolysis"/>
    <property type="evidence" value="ECO:0007669"/>
    <property type="project" value="InterPro"/>
</dbReference>
<dbReference type="AlphaFoldDB" id="A0AAW2UZ57"/>
<reference evidence="2" key="1">
    <citation type="submission" date="2020-06" db="EMBL/GenBank/DDBJ databases">
        <authorList>
            <person name="Li T."/>
            <person name="Hu X."/>
            <person name="Zhang T."/>
            <person name="Song X."/>
            <person name="Zhang H."/>
            <person name="Dai N."/>
            <person name="Sheng W."/>
            <person name="Hou X."/>
            <person name="Wei L."/>
        </authorList>
    </citation>
    <scope>NUCLEOTIDE SEQUENCE</scope>
    <source>
        <strain evidence="2">KEN1</strain>
        <tissue evidence="2">Leaf</tissue>
    </source>
</reference>